<dbReference type="Proteomes" id="UP000242715">
    <property type="component" value="Unassembled WGS sequence"/>
</dbReference>
<comment type="catalytic activity">
    <reaction evidence="1">
        <text>ATP + H2O = ADP + phosphate + H(+)</text>
        <dbReference type="Rhea" id="RHEA:13065"/>
        <dbReference type="ChEBI" id="CHEBI:15377"/>
        <dbReference type="ChEBI" id="CHEBI:15378"/>
        <dbReference type="ChEBI" id="CHEBI:30616"/>
        <dbReference type="ChEBI" id="CHEBI:43474"/>
        <dbReference type="ChEBI" id="CHEBI:456216"/>
        <dbReference type="EC" id="5.6.2.3"/>
    </reaction>
</comment>
<dbReference type="InterPro" id="IPR025476">
    <property type="entry name" value="Helitron_helicase-like"/>
</dbReference>
<dbReference type="Gene3D" id="3.40.50.300">
    <property type="entry name" value="P-loop containing nucleotide triphosphate hydrolases"/>
    <property type="match status" value="1"/>
</dbReference>
<evidence type="ECO:0000259" key="4">
    <source>
        <dbReference type="Pfam" id="PF14214"/>
    </source>
</evidence>
<proteinExistence type="inferred from homology"/>
<dbReference type="Pfam" id="PF14214">
    <property type="entry name" value="Helitron_like_N"/>
    <property type="match status" value="1"/>
</dbReference>
<dbReference type="PANTHER" id="PTHR10492:SF101">
    <property type="entry name" value="ATP-DEPENDENT DNA HELICASE"/>
    <property type="match status" value="1"/>
</dbReference>
<organism evidence="6 7">
    <name type="scientific">Trifolium subterraneum</name>
    <name type="common">Subterranean clover</name>
    <dbReference type="NCBI Taxonomy" id="3900"/>
    <lineage>
        <taxon>Eukaryota</taxon>
        <taxon>Viridiplantae</taxon>
        <taxon>Streptophyta</taxon>
        <taxon>Embryophyta</taxon>
        <taxon>Tracheophyta</taxon>
        <taxon>Spermatophyta</taxon>
        <taxon>Magnoliopsida</taxon>
        <taxon>eudicotyledons</taxon>
        <taxon>Gunneridae</taxon>
        <taxon>Pentapetalae</taxon>
        <taxon>rosids</taxon>
        <taxon>fabids</taxon>
        <taxon>Fabales</taxon>
        <taxon>Fabaceae</taxon>
        <taxon>Papilionoideae</taxon>
        <taxon>50 kb inversion clade</taxon>
        <taxon>NPAAA clade</taxon>
        <taxon>Hologalegina</taxon>
        <taxon>IRL clade</taxon>
        <taxon>Trifolieae</taxon>
        <taxon>Trifolium</taxon>
    </lineage>
</organism>
<dbReference type="GO" id="GO:0043139">
    <property type="term" value="F:5'-3' DNA helicase activity"/>
    <property type="evidence" value="ECO:0007669"/>
    <property type="project" value="UniProtKB-EC"/>
</dbReference>
<sequence length="1551" mass="176002">MSANSQSPPNEQDSDHSMTPELVACEASSPIHQQQNDDLLSVKKEKVLKRKKSSTSSSQSKPKKHKKKKSLHSSGLIKEKKSKKKKSGRKHETNHSFSMTDLYLTPNPFNPDDSSNIDKSGESPVAIDVSVIPNLNEATLKNPQSTVVSVSENTNPDKEEETPPVNDCVKPGIVADDVNQENVILETADEELEKSPPRAHVAEDVGTLAGPSGVLPNNITVTVDGGSWTDNDYDVNEDPTTPVEKDVSGARVEEIQDVDVEEDLIITNEKIVHSTPDHGVAGRTRLRSGRKPVLLDPPIQGDIELEPYKRLPGPLYDLYHGRDKRSRFFIENIRSFNSMFAFTSMGGNIETSQNDGNAPPMFVLNGENYHLIGSLLPSPGKPPKFAQLYIYDTENEISNRMAAVGMKDDVSAFRSSIVRDIREALDGCDNPYVRTYTTVRNTLYLQGTPNVKLRILGKRGRDGRRYNLPTASEVAALIVGDFDAADFERDVIVETQTGLLQHISTFQPSYWPLQYPLLFPRGEDGYSRDIEFNDNDKRKQGNDNLSHNWSCTIESDRLRYMRYHQQDLRADMYKGLTEAILRGDNDASNAGKRVVLPASFVGGARYMIQNYQDAMAICSWAGYPDLFITFTCNHKWPEVVDFLKIHRLKPGDRPDLVSRLFKIKLDRLIKDIKEGNIFGKVKGVIYTIEFQKLGLPHAHILVFLQAAYRISYPDSIDKIISSEIPDKNRDPELFQIVSTLMIHGPCSDQNKKSPCMSKNRCFKCFPKRFVNNTIIDSDGYPVYRRRDNGVFIQKGEHFADNRFVVPYNRHLLLKYNAHINVEWCNQSRSTKYLFKYVNKGHDRVTAGFYHGNNDGDSACVVDEIKTYYDCRYLSACEAVWRIFVFDVNYREPSVERLSFHLENEQSVIFPDDASLEEIIAKPSAKYSKFLAWMDANKKYPQARALTYGEFPTKFVWNKEKRRWTLRKQGYSIGRLYFVPPGSGEKFYLRILLNYVRGPRSFDELKTVDGVRYDSFKDACSALGLMDGDKEFVHAIKEAGYCATGTFLRDLFVALLISNQLQQPTYVWNSVWEELSDDIQYRQRHILQRLDLVLNTEQLKSYVLAEIGNILQSNGKSFNDYPDMPKPDAGLIPDRGNKLIYDELNYDRQLLAEEHLNLMSTMTLKQRSIYDKIMSPTLRSIGEIVLAVASSGIAALLIPGRRTAHSRFAIPLNIDEYSSCQIGPTDDLSHLIRRARLIIWDEAPMMHSHCFEAVDRTLNDIMKERRFPFGGKVIVLGGDFRQILPVIPKGTRHDIVQSRYPKKKEFSDWILGIGDGRIGDADDERITVQIPRDLLIHGSGNPLADIANSIYPDLLDHVQDPLYFRDRAILAPKNSIVDTINDYILDLIPGDERTYLSYDSPCRTNSVVDVPDDVHTPEFLNTITTSGLPNHKLRLKVGVPVMLMRNMNQAAGMVFIPRLSLTPTDKRLPFKFQRRQFPLSVSFAMTINKSQGQSLNNVGVYLPHPIFSHGQLYVALSRVTSREGLKILITNEDEQASDTTINVVYREVFRNV</sequence>
<dbReference type="Pfam" id="PF05970">
    <property type="entry name" value="PIF1"/>
    <property type="match status" value="1"/>
</dbReference>
<keyword evidence="1" id="KW-0233">DNA recombination</keyword>
<keyword evidence="1" id="KW-0067">ATP-binding</keyword>
<dbReference type="OrthoDB" id="272985at2759"/>
<dbReference type="SUPFAM" id="SSF52540">
    <property type="entry name" value="P-loop containing nucleoside triphosphate hydrolases"/>
    <property type="match status" value="2"/>
</dbReference>
<gene>
    <name evidence="6" type="ORF">TSUD_373870</name>
</gene>
<comment type="cofactor">
    <cofactor evidence="1">
        <name>Mg(2+)</name>
        <dbReference type="ChEBI" id="CHEBI:18420"/>
    </cofactor>
</comment>
<dbReference type="PANTHER" id="PTHR10492">
    <property type="match status" value="1"/>
</dbReference>
<evidence type="ECO:0000256" key="2">
    <source>
        <dbReference type="SAM" id="MobiDB-lite"/>
    </source>
</evidence>
<feature type="region of interest" description="Disordered" evidence="2">
    <location>
        <begin position="1"/>
        <end position="122"/>
    </location>
</feature>
<feature type="compositionally biased region" description="Basic residues" evidence="2">
    <location>
        <begin position="80"/>
        <end position="89"/>
    </location>
</feature>
<keyword evidence="1" id="KW-0234">DNA repair</keyword>
<dbReference type="GO" id="GO:0006281">
    <property type="term" value="P:DNA repair"/>
    <property type="evidence" value="ECO:0007669"/>
    <property type="project" value="UniProtKB-KW"/>
</dbReference>
<keyword evidence="1" id="KW-0347">Helicase</keyword>
<feature type="domain" description="DNA helicase Pif1-like DEAD-box helicase" evidence="3">
    <location>
        <begin position="1171"/>
        <end position="1297"/>
    </location>
</feature>
<reference evidence="7" key="1">
    <citation type="journal article" date="2017" name="Front. Plant Sci.">
        <title>Climate Clever Clovers: New Paradigm to Reduce the Environmental Footprint of Ruminants by Breeding Low Methanogenic Forages Utilizing Haplotype Variation.</title>
        <authorList>
            <person name="Kaur P."/>
            <person name="Appels R."/>
            <person name="Bayer P.E."/>
            <person name="Keeble-Gagnere G."/>
            <person name="Wang J."/>
            <person name="Hirakawa H."/>
            <person name="Shirasawa K."/>
            <person name="Vercoe P."/>
            <person name="Stefanova K."/>
            <person name="Durmic Z."/>
            <person name="Nichols P."/>
            <person name="Revell C."/>
            <person name="Isobe S.N."/>
            <person name="Edwards D."/>
            <person name="Erskine W."/>
        </authorList>
    </citation>
    <scope>NUCLEOTIDE SEQUENCE [LARGE SCALE GENOMIC DNA]</scope>
    <source>
        <strain evidence="7">cv. Daliak</strain>
    </source>
</reference>
<feature type="compositionally biased region" description="Polar residues" evidence="2">
    <location>
        <begin position="1"/>
        <end position="11"/>
    </location>
</feature>
<feature type="domain" description="Helitron helicase-like" evidence="4">
    <location>
        <begin position="550"/>
        <end position="702"/>
    </location>
</feature>
<dbReference type="EMBL" id="DF973365">
    <property type="protein sequence ID" value="GAU27991.1"/>
    <property type="molecule type" value="Genomic_DNA"/>
</dbReference>
<dbReference type="Pfam" id="PF21530">
    <property type="entry name" value="Pif1_2B_dom"/>
    <property type="match status" value="1"/>
</dbReference>
<keyword evidence="7" id="KW-1185">Reference proteome</keyword>
<dbReference type="InterPro" id="IPR027417">
    <property type="entry name" value="P-loop_NTPase"/>
</dbReference>
<dbReference type="InterPro" id="IPR010285">
    <property type="entry name" value="DNA_helicase_pif1-like_DEAD"/>
</dbReference>
<dbReference type="GO" id="GO:0005524">
    <property type="term" value="F:ATP binding"/>
    <property type="evidence" value="ECO:0007669"/>
    <property type="project" value="UniProtKB-KW"/>
</dbReference>
<keyword evidence="1" id="KW-0378">Hydrolase</keyword>
<evidence type="ECO:0000313" key="6">
    <source>
        <dbReference type="EMBL" id="GAU27991.1"/>
    </source>
</evidence>
<keyword evidence="1" id="KW-0547">Nucleotide-binding</keyword>
<dbReference type="EC" id="5.6.2.3" evidence="1"/>
<protein>
    <recommendedName>
        <fullName evidence="1">ATP-dependent DNA helicase</fullName>
        <ecNumber evidence="1">5.6.2.3</ecNumber>
    </recommendedName>
</protein>
<comment type="similarity">
    <text evidence="1">Belongs to the helicase family.</text>
</comment>
<evidence type="ECO:0000313" key="7">
    <source>
        <dbReference type="Proteomes" id="UP000242715"/>
    </source>
</evidence>
<name>A0A2Z6M7T9_TRISU</name>
<dbReference type="CDD" id="cd18809">
    <property type="entry name" value="SF1_C_RecD"/>
    <property type="match status" value="1"/>
</dbReference>
<keyword evidence="1" id="KW-0227">DNA damage</keyword>
<evidence type="ECO:0000256" key="1">
    <source>
        <dbReference type="RuleBase" id="RU363044"/>
    </source>
</evidence>
<dbReference type="InterPro" id="IPR049163">
    <property type="entry name" value="Pif1-like_2B_dom"/>
</dbReference>
<feature type="region of interest" description="Disordered" evidence="2">
    <location>
        <begin position="143"/>
        <end position="169"/>
    </location>
</feature>
<dbReference type="GO" id="GO:0000723">
    <property type="term" value="P:telomere maintenance"/>
    <property type="evidence" value="ECO:0007669"/>
    <property type="project" value="InterPro"/>
</dbReference>
<feature type="compositionally biased region" description="Basic residues" evidence="2">
    <location>
        <begin position="61"/>
        <end position="71"/>
    </location>
</feature>
<dbReference type="GO" id="GO:0016887">
    <property type="term" value="F:ATP hydrolysis activity"/>
    <property type="evidence" value="ECO:0007669"/>
    <property type="project" value="RHEA"/>
</dbReference>
<dbReference type="FunFam" id="3.40.50.300:FF:002884">
    <property type="entry name" value="ATP-dependent DNA helicase"/>
    <property type="match status" value="1"/>
</dbReference>
<accession>A0A2Z6M7T9</accession>
<feature type="compositionally biased region" description="Polar residues" evidence="2">
    <location>
        <begin position="143"/>
        <end position="154"/>
    </location>
</feature>
<feature type="domain" description="DNA helicase Pif1-like 2B" evidence="5">
    <location>
        <begin position="1417"/>
        <end position="1453"/>
    </location>
</feature>
<evidence type="ECO:0000259" key="3">
    <source>
        <dbReference type="Pfam" id="PF05970"/>
    </source>
</evidence>
<evidence type="ECO:0000259" key="5">
    <source>
        <dbReference type="Pfam" id="PF21530"/>
    </source>
</evidence>
<dbReference type="GO" id="GO:0006310">
    <property type="term" value="P:DNA recombination"/>
    <property type="evidence" value="ECO:0007669"/>
    <property type="project" value="UniProtKB-KW"/>
</dbReference>